<evidence type="ECO:0000313" key="2">
    <source>
        <dbReference type="Proteomes" id="UP000663722"/>
    </source>
</evidence>
<dbReference type="KEGG" id="dmm:dnm_002750"/>
<reference evidence="1" key="1">
    <citation type="journal article" date="2021" name="Microb. Physiol.">
        <title>Proteogenomic Insights into the Physiology of Marine, Sulfate-Reducing, Filamentous Desulfonema limicola and Desulfonema magnum.</title>
        <authorList>
            <person name="Schnaars V."/>
            <person name="Wohlbrand L."/>
            <person name="Scheve S."/>
            <person name="Hinrichs C."/>
            <person name="Reinhardt R."/>
            <person name="Rabus R."/>
        </authorList>
    </citation>
    <scope>NUCLEOTIDE SEQUENCE</scope>
    <source>
        <strain evidence="1">4be13</strain>
    </source>
</reference>
<sequence length="50" mass="5661">MAVFFAAKTREPVPKAVPNAAREAGKRTDTVPDTFFKRHVLKKCDRDTEI</sequence>
<accession>A0A975GK30</accession>
<gene>
    <name evidence="1" type="ORF">dnm_002750</name>
</gene>
<dbReference type="AlphaFoldDB" id="A0A975GK30"/>
<dbReference type="Proteomes" id="UP000663722">
    <property type="component" value="Chromosome"/>
</dbReference>
<organism evidence="1 2">
    <name type="scientific">Desulfonema magnum</name>
    <dbReference type="NCBI Taxonomy" id="45655"/>
    <lineage>
        <taxon>Bacteria</taxon>
        <taxon>Pseudomonadati</taxon>
        <taxon>Thermodesulfobacteriota</taxon>
        <taxon>Desulfobacteria</taxon>
        <taxon>Desulfobacterales</taxon>
        <taxon>Desulfococcaceae</taxon>
        <taxon>Desulfonema</taxon>
    </lineage>
</organism>
<dbReference type="EMBL" id="CP061800">
    <property type="protein sequence ID" value="QTA84281.1"/>
    <property type="molecule type" value="Genomic_DNA"/>
</dbReference>
<keyword evidence="2" id="KW-1185">Reference proteome</keyword>
<name>A0A975GK30_9BACT</name>
<proteinExistence type="predicted"/>
<protein>
    <submittedName>
        <fullName evidence="1">Uncharacterized protein</fullName>
    </submittedName>
</protein>
<evidence type="ECO:0000313" key="1">
    <source>
        <dbReference type="EMBL" id="QTA84281.1"/>
    </source>
</evidence>